<dbReference type="EMBL" id="AP021875">
    <property type="protein sequence ID" value="BBO78975.1"/>
    <property type="molecule type" value="Genomic_DNA"/>
</dbReference>
<evidence type="ECO:0000256" key="2">
    <source>
        <dbReference type="SAM" id="MobiDB-lite"/>
    </source>
</evidence>
<dbReference type="PANTHER" id="PTHR35024:SF4">
    <property type="entry name" value="POLYMER-FORMING CYTOSKELETAL PROTEIN"/>
    <property type="match status" value="1"/>
</dbReference>
<dbReference type="InterPro" id="IPR007607">
    <property type="entry name" value="BacA/B"/>
</dbReference>
<accession>A0A5K7ZDX6</accession>
<name>A0A5K7ZDX6_9BACT</name>
<protein>
    <recommendedName>
        <fullName evidence="5">Cell shape determination protein CcmA</fullName>
    </recommendedName>
</protein>
<proteinExistence type="inferred from homology"/>
<dbReference type="KEGG" id="dwd:DSCW_63920"/>
<evidence type="ECO:0000313" key="4">
    <source>
        <dbReference type="Proteomes" id="UP000427769"/>
    </source>
</evidence>
<evidence type="ECO:0000256" key="1">
    <source>
        <dbReference type="ARBA" id="ARBA00044755"/>
    </source>
</evidence>
<evidence type="ECO:0000313" key="3">
    <source>
        <dbReference type="EMBL" id="BBO78975.1"/>
    </source>
</evidence>
<gene>
    <name evidence="3" type="ORF">DSCW_63920</name>
</gene>
<feature type="region of interest" description="Disordered" evidence="2">
    <location>
        <begin position="121"/>
        <end position="144"/>
    </location>
</feature>
<organism evidence="3 4">
    <name type="scientific">Desulfosarcina widdelii</name>
    <dbReference type="NCBI Taxonomy" id="947919"/>
    <lineage>
        <taxon>Bacteria</taxon>
        <taxon>Pseudomonadati</taxon>
        <taxon>Thermodesulfobacteriota</taxon>
        <taxon>Desulfobacteria</taxon>
        <taxon>Desulfobacterales</taxon>
        <taxon>Desulfosarcinaceae</taxon>
        <taxon>Desulfosarcina</taxon>
    </lineage>
</organism>
<dbReference type="AlphaFoldDB" id="A0A5K7ZDX6"/>
<dbReference type="Pfam" id="PF04519">
    <property type="entry name" value="Bactofilin"/>
    <property type="match status" value="1"/>
</dbReference>
<sequence>MFANRKQVKTMKKNESSDHISTLLGVGTAIEGTLTFNDTIRLDGSVNGKILSEKGTVIIGERATVDAEIRVGTAIVKGTVNGHIQAAERIEVYPPAKISGDIQSPVVAIETGVVFNGNCSMSKPEPLPAESKPATEKSIEKKAE</sequence>
<reference evidence="3 4" key="1">
    <citation type="submission" date="2019-11" db="EMBL/GenBank/DDBJ databases">
        <title>Comparative genomics of hydrocarbon-degrading Desulfosarcina strains.</title>
        <authorList>
            <person name="Watanabe M."/>
            <person name="Kojima H."/>
            <person name="Fukui M."/>
        </authorList>
    </citation>
    <scope>NUCLEOTIDE SEQUENCE [LARGE SCALE GENOMIC DNA]</scope>
    <source>
        <strain evidence="3 4">PP31</strain>
    </source>
</reference>
<dbReference type="PANTHER" id="PTHR35024">
    <property type="entry name" value="HYPOTHETICAL CYTOSOLIC PROTEIN"/>
    <property type="match status" value="1"/>
</dbReference>
<comment type="similarity">
    <text evidence="1">Belongs to the bactofilin family.</text>
</comment>
<evidence type="ECO:0008006" key="5">
    <source>
        <dbReference type="Google" id="ProtNLM"/>
    </source>
</evidence>
<feature type="compositionally biased region" description="Basic and acidic residues" evidence="2">
    <location>
        <begin position="133"/>
        <end position="144"/>
    </location>
</feature>
<keyword evidence="4" id="KW-1185">Reference proteome</keyword>
<dbReference type="Proteomes" id="UP000427769">
    <property type="component" value="Chromosome"/>
</dbReference>